<dbReference type="Pfam" id="PF01618">
    <property type="entry name" value="MotA_ExbB"/>
    <property type="match status" value="1"/>
</dbReference>
<evidence type="ECO:0000256" key="4">
    <source>
        <dbReference type="ARBA" id="ARBA00022692"/>
    </source>
</evidence>
<dbReference type="PANTHER" id="PTHR30625">
    <property type="entry name" value="PROTEIN TOLQ"/>
    <property type="match status" value="1"/>
</dbReference>
<comment type="caution">
    <text evidence="9">The sequence shown here is derived from an EMBL/GenBank/DDBJ whole genome shotgun (WGS) entry which is preliminary data.</text>
</comment>
<protein>
    <recommendedName>
        <fullName evidence="8">MotA/TolQ/ExbB proton channel domain-containing protein</fullName>
    </recommendedName>
</protein>
<gene>
    <name evidence="9" type="ORF">SDC9_79103</name>
</gene>
<dbReference type="PANTHER" id="PTHR30625:SF11">
    <property type="entry name" value="MOTA_TOLQ_EXBB PROTON CHANNEL DOMAIN-CONTAINING PROTEIN"/>
    <property type="match status" value="1"/>
</dbReference>
<keyword evidence="5 7" id="KW-1133">Transmembrane helix</keyword>
<feature type="domain" description="MotA/TolQ/ExbB proton channel" evidence="8">
    <location>
        <begin position="50"/>
        <end position="136"/>
    </location>
</feature>
<proteinExistence type="inferred from homology"/>
<dbReference type="GO" id="GO:0017038">
    <property type="term" value="P:protein import"/>
    <property type="evidence" value="ECO:0007669"/>
    <property type="project" value="TreeGrafter"/>
</dbReference>
<comment type="similarity">
    <text evidence="2">Belongs to the ExbB/TolQ family.</text>
</comment>
<evidence type="ECO:0000256" key="5">
    <source>
        <dbReference type="ARBA" id="ARBA00022989"/>
    </source>
</evidence>
<reference evidence="9" key="1">
    <citation type="submission" date="2019-08" db="EMBL/GenBank/DDBJ databases">
        <authorList>
            <person name="Kucharzyk K."/>
            <person name="Murdoch R.W."/>
            <person name="Higgins S."/>
            <person name="Loffler F."/>
        </authorList>
    </citation>
    <scope>NUCLEOTIDE SEQUENCE</scope>
</reference>
<keyword evidence="6 7" id="KW-0472">Membrane</keyword>
<evidence type="ECO:0000259" key="8">
    <source>
        <dbReference type="Pfam" id="PF01618"/>
    </source>
</evidence>
<feature type="transmembrane region" description="Helical" evidence="7">
    <location>
        <begin position="62"/>
        <end position="84"/>
    </location>
</feature>
<evidence type="ECO:0000256" key="3">
    <source>
        <dbReference type="ARBA" id="ARBA00022475"/>
    </source>
</evidence>
<keyword evidence="3" id="KW-1003">Cell membrane</keyword>
<comment type="subcellular location">
    <subcellularLocation>
        <location evidence="1">Cell membrane</location>
        <topology evidence="1">Multi-pass membrane protein</topology>
    </subcellularLocation>
</comment>
<organism evidence="9">
    <name type="scientific">bioreactor metagenome</name>
    <dbReference type="NCBI Taxonomy" id="1076179"/>
    <lineage>
        <taxon>unclassified sequences</taxon>
        <taxon>metagenomes</taxon>
        <taxon>ecological metagenomes</taxon>
    </lineage>
</organism>
<dbReference type="InterPro" id="IPR002898">
    <property type="entry name" value="MotA_ExbB_proton_chnl"/>
</dbReference>
<evidence type="ECO:0000256" key="2">
    <source>
        <dbReference type="ARBA" id="ARBA00010442"/>
    </source>
</evidence>
<evidence type="ECO:0000256" key="1">
    <source>
        <dbReference type="ARBA" id="ARBA00004651"/>
    </source>
</evidence>
<feature type="transmembrane region" description="Helical" evidence="7">
    <location>
        <begin position="20"/>
        <end position="42"/>
    </location>
</feature>
<feature type="transmembrane region" description="Helical" evidence="7">
    <location>
        <begin position="104"/>
        <end position="125"/>
    </location>
</feature>
<dbReference type="EMBL" id="VSSQ01006390">
    <property type="protein sequence ID" value="MPM32539.1"/>
    <property type="molecule type" value="Genomic_DNA"/>
</dbReference>
<evidence type="ECO:0000256" key="7">
    <source>
        <dbReference type="SAM" id="Phobius"/>
    </source>
</evidence>
<dbReference type="GO" id="GO:0005886">
    <property type="term" value="C:plasma membrane"/>
    <property type="evidence" value="ECO:0007669"/>
    <property type="project" value="UniProtKB-SubCell"/>
</dbReference>
<keyword evidence="4 7" id="KW-0812">Transmembrane</keyword>
<dbReference type="InterPro" id="IPR050790">
    <property type="entry name" value="ExbB/TolQ_transport"/>
</dbReference>
<evidence type="ECO:0000256" key="6">
    <source>
        <dbReference type="ARBA" id="ARBA00023136"/>
    </source>
</evidence>
<evidence type="ECO:0000313" key="9">
    <source>
        <dbReference type="EMBL" id="MPM32539.1"/>
    </source>
</evidence>
<name>A0A644YW40_9ZZZZ</name>
<dbReference type="AlphaFoldDB" id="A0A644YW40"/>
<accession>A0A644YW40</accession>
<sequence length="139" mass="15130">MEFTNLISIMHKGGAVMWPLYALLVVTVVLSIERTITLIVQWKKEEIMVKESLGKPLSILDLIAMIAPVLGFLGTVTGMINAFKSVSEASSVQLQVVAAGLYEALFTTAFGLIISILATVFSFFLDLAIESLCEKSEET</sequence>